<evidence type="ECO:0000256" key="2">
    <source>
        <dbReference type="ARBA" id="ARBA00022747"/>
    </source>
</evidence>
<dbReference type="PANTHER" id="PTHR30408:SF12">
    <property type="entry name" value="TYPE I RESTRICTION ENZYME MJAVIII SPECIFICITY SUBUNIT"/>
    <property type="match status" value="1"/>
</dbReference>
<dbReference type="Gene3D" id="1.10.287.1120">
    <property type="entry name" value="Bipartite methylase S protein"/>
    <property type="match status" value="1"/>
</dbReference>
<dbReference type="Pfam" id="PF01420">
    <property type="entry name" value="Methylase_S"/>
    <property type="match status" value="2"/>
</dbReference>
<keyword evidence="5" id="KW-0378">Hydrolase</keyword>
<keyword evidence="5" id="KW-0255">Endonuclease</keyword>
<dbReference type="Gene3D" id="3.90.220.20">
    <property type="entry name" value="DNA methylase specificity domains"/>
    <property type="match status" value="2"/>
</dbReference>
<dbReference type="InterPro" id="IPR052021">
    <property type="entry name" value="Type-I_RS_S_subunit"/>
</dbReference>
<dbReference type="RefSeq" id="WP_231317908.1">
    <property type="nucleotide sequence ID" value="NZ_CP088156.1"/>
</dbReference>
<reference evidence="5" key="1">
    <citation type="journal article" date="2024" name="Antonie Van Leeuwenhoek">
        <title>Bradyrhizobium ontarionense sp. nov., a novel bacterial symbiont isolated from Aeschynomene indica (Indian jointvetch), harbours photosynthesis, nitrogen fixation and nitrous oxide (N2O) reductase genes.</title>
        <authorList>
            <person name="Bromfield E.S.P."/>
            <person name="Cloutier S."/>
        </authorList>
    </citation>
    <scope>NUCLEOTIDE SEQUENCE</scope>
    <source>
        <strain evidence="5">A19</strain>
    </source>
</reference>
<keyword evidence="5" id="KW-0540">Nuclease</keyword>
<dbReference type="EMBL" id="CP088156">
    <property type="protein sequence ID" value="UFZ02116.1"/>
    <property type="molecule type" value="Genomic_DNA"/>
</dbReference>
<evidence type="ECO:0000256" key="3">
    <source>
        <dbReference type="ARBA" id="ARBA00023125"/>
    </source>
</evidence>
<dbReference type="InterPro" id="IPR000055">
    <property type="entry name" value="Restrct_endonuc_typeI_TRD"/>
</dbReference>
<dbReference type="GO" id="GO:0004519">
    <property type="term" value="F:endonuclease activity"/>
    <property type="evidence" value="ECO:0007669"/>
    <property type="project" value="UniProtKB-KW"/>
</dbReference>
<dbReference type="InterPro" id="IPR044946">
    <property type="entry name" value="Restrct_endonuc_typeI_TRD_sf"/>
</dbReference>
<dbReference type="Proteomes" id="UP001431010">
    <property type="component" value="Chromosome"/>
</dbReference>
<feature type="domain" description="Type I restriction modification DNA specificity" evidence="4">
    <location>
        <begin position="236"/>
        <end position="385"/>
    </location>
</feature>
<keyword evidence="3" id="KW-0238">DNA-binding</keyword>
<keyword evidence="2" id="KW-0680">Restriction system</keyword>
<evidence type="ECO:0000259" key="4">
    <source>
        <dbReference type="Pfam" id="PF01420"/>
    </source>
</evidence>
<dbReference type="CDD" id="cd17246">
    <property type="entry name" value="RMtype1_S_SonII-TRD2-CR2_like"/>
    <property type="match status" value="1"/>
</dbReference>
<name>A0ABY3R477_9BRAD</name>
<gene>
    <name evidence="5" type="ORF">LQG66_22755</name>
</gene>
<comment type="similarity">
    <text evidence="1">Belongs to the type-I restriction system S methylase family.</text>
</comment>
<sequence length="416" mass="46914">MSNWDEKPLISLARYINGFAFKPHHWGEEGLPIVRIEQLNNPDGYYDFCMTPIPSDNIVDNGDLIFSWSATLKVALWQHGKAALNQHLFKVQPNPGVDKDYLYQLLDFHMEALAGGSHGSTMKHIKRSELYKYCVRVPDISVQKTISKILRAVDAQIDVTQKLIAKQERVRAGLMQDLFTRGVDKHGQLRPDREEAPHLYHETELGWLPNGWDAVRLSDLTSRIVDGVHHTPTYVPQGVPFITVKSLTAGRGIDTRQGNFISIEDHRIFQIRADPKAGDVLVSKDGTLGVARQVDESVEEFSIFVSVAMLRPIASLLCSAFLCEFFQTRYYENQLGYLSAGSGLKHIHLEHFRKFVVPLPELPEQKRIIQILSAADKYILGLERALEKLRLQKSGLMQDLLTGKISVAPLLQAAAE</sequence>
<evidence type="ECO:0000256" key="1">
    <source>
        <dbReference type="ARBA" id="ARBA00010923"/>
    </source>
</evidence>
<dbReference type="SUPFAM" id="SSF116734">
    <property type="entry name" value="DNA methylase specificity domain"/>
    <property type="match status" value="2"/>
</dbReference>
<accession>A0ABY3R477</accession>
<dbReference type="EC" id="3.1.21.-" evidence="5"/>
<dbReference type="GO" id="GO:0016787">
    <property type="term" value="F:hydrolase activity"/>
    <property type="evidence" value="ECO:0007669"/>
    <property type="project" value="UniProtKB-KW"/>
</dbReference>
<dbReference type="CDD" id="cd17254">
    <property type="entry name" value="RMtype1_S_FclI-TRD1-CR1_like"/>
    <property type="match status" value="1"/>
</dbReference>
<evidence type="ECO:0000313" key="6">
    <source>
        <dbReference type="Proteomes" id="UP001431010"/>
    </source>
</evidence>
<evidence type="ECO:0000313" key="5">
    <source>
        <dbReference type="EMBL" id="UFZ02116.1"/>
    </source>
</evidence>
<protein>
    <submittedName>
        <fullName evidence="5">Restriction endonuclease subunit S</fullName>
        <ecNumber evidence="5">3.1.21.-</ecNumber>
    </submittedName>
</protein>
<keyword evidence="6" id="KW-1185">Reference proteome</keyword>
<dbReference type="PANTHER" id="PTHR30408">
    <property type="entry name" value="TYPE-1 RESTRICTION ENZYME ECOKI SPECIFICITY PROTEIN"/>
    <property type="match status" value="1"/>
</dbReference>
<proteinExistence type="inferred from homology"/>
<organism evidence="5 6">
    <name type="scientific">Bradyrhizobium ontarionense</name>
    <dbReference type="NCBI Taxonomy" id="2898149"/>
    <lineage>
        <taxon>Bacteria</taxon>
        <taxon>Pseudomonadati</taxon>
        <taxon>Pseudomonadota</taxon>
        <taxon>Alphaproteobacteria</taxon>
        <taxon>Hyphomicrobiales</taxon>
        <taxon>Nitrobacteraceae</taxon>
        <taxon>Bradyrhizobium</taxon>
    </lineage>
</organism>
<feature type="domain" description="Type I restriction modification DNA specificity" evidence="4">
    <location>
        <begin position="1"/>
        <end position="166"/>
    </location>
</feature>